<evidence type="ECO:0000313" key="1">
    <source>
        <dbReference type="EMBL" id="SHN40857.1"/>
    </source>
</evidence>
<dbReference type="GO" id="GO:0032298">
    <property type="term" value="P:positive regulation of DNA-templated DNA replication initiation"/>
    <property type="evidence" value="ECO:0007669"/>
    <property type="project" value="TreeGrafter"/>
</dbReference>
<dbReference type="Proteomes" id="UP000184339">
    <property type="component" value="Unassembled WGS sequence"/>
</dbReference>
<dbReference type="GO" id="GO:0003677">
    <property type="term" value="F:DNA binding"/>
    <property type="evidence" value="ECO:0007669"/>
    <property type="project" value="InterPro"/>
</dbReference>
<dbReference type="Pfam" id="PF04364">
    <property type="entry name" value="DNA_pol3_chi"/>
    <property type="match status" value="1"/>
</dbReference>
<dbReference type="InterPro" id="IPR007459">
    <property type="entry name" value="DNA_pol3_chi"/>
</dbReference>
<dbReference type="OrthoDB" id="5297568at2"/>
<dbReference type="Gene3D" id="3.40.50.10110">
    <property type="entry name" value="DNA polymerase III subunit chi"/>
    <property type="match status" value="1"/>
</dbReference>
<protein>
    <submittedName>
        <fullName evidence="1">DNA polymerase III, chi subunit</fullName>
    </submittedName>
</protein>
<dbReference type="PANTHER" id="PTHR38767">
    <property type="entry name" value="DNA POLYMERASE III SUBUNIT CHI"/>
    <property type="match status" value="1"/>
</dbReference>
<dbReference type="SUPFAM" id="SSF102400">
    <property type="entry name" value="DNA polymerase III chi subunit"/>
    <property type="match status" value="1"/>
</dbReference>
<reference evidence="2" key="1">
    <citation type="submission" date="2016-11" db="EMBL/GenBank/DDBJ databases">
        <authorList>
            <person name="Varghese N."/>
            <person name="Submissions S."/>
        </authorList>
    </citation>
    <scope>NUCLEOTIDE SEQUENCE [LARGE SCALE GENOMIC DNA]</scope>
    <source>
        <strain evidence="2">Sac-22</strain>
    </source>
</reference>
<dbReference type="PANTHER" id="PTHR38767:SF1">
    <property type="entry name" value="DNA POLYMERASE III SUBUNIT CHI"/>
    <property type="match status" value="1"/>
</dbReference>
<keyword evidence="2" id="KW-1185">Reference proteome</keyword>
<dbReference type="InterPro" id="IPR036768">
    <property type="entry name" value="PolIII_chi_sf"/>
</dbReference>
<sequence>MTRIDFHTNVPDKLAYACRLVRKAWAANNRVVLMTEDAQQLAELDAAMWTFSATDFLPHVLADDALATQTPILLTDNDEAELPHTHKELLVNLSRRTPRNVTQFARMIEVISSQEDDAAAGRKRYVAYKQQDYPLTHFVAGKS</sequence>
<dbReference type="GO" id="GO:0006260">
    <property type="term" value="P:DNA replication"/>
    <property type="evidence" value="ECO:0007669"/>
    <property type="project" value="InterPro"/>
</dbReference>
<evidence type="ECO:0000313" key="2">
    <source>
        <dbReference type="Proteomes" id="UP000184339"/>
    </source>
</evidence>
<dbReference type="RefSeq" id="WP_072787748.1">
    <property type="nucleotide sequence ID" value="NZ_FRCX01000011.1"/>
</dbReference>
<gene>
    <name evidence="1" type="ORF">SAMN05192549_111106</name>
</gene>
<dbReference type="STRING" id="551987.SAMN05192549_111106"/>
<dbReference type="GO" id="GO:0003887">
    <property type="term" value="F:DNA-directed DNA polymerase activity"/>
    <property type="evidence" value="ECO:0007669"/>
    <property type="project" value="InterPro"/>
</dbReference>
<dbReference type="AlphaFoldDB" id="A0A1M7R5R8"/>
<accession>A0A1M7R5R8</accession>
<proteinExistence type="predicted"/>
<name>A0A1M7R5R8_9BURK</name>
<organism evidence="1 2">
    <name type="scientific">Duganella sacchari</name>
    <dbReference type="NCBI Taxonomy" id="551987"/>
    <lineage>
        <taxon>Bacteria</taxon>
        <taxon>Pseudomonadati</taxon>
        <taxon>Pseudomonadota</taxon>
        <taxon>Betaproteobacteria</taxon>
        <taxon>Burkholderiales</taxon>
        <taxon>Oxalobacteraceae</taxon>
        <taxon>Telluria group</taxon>
        <taxon>Duganella</taxon>
    </lineage>
</organism>
<dbReference type="EMBL" id="FRCX01000011">
    <property type="protein sequence ID" value="SHN40857.1"/>
    <property type="molecule type" value="Genomic_DNA"/>
</dbReference>